<proteinExistence type="predicted"/>
<gene>
    <name evidence="1" type="ORF">CDAR_307161</name>
</gene>
<organism evidence="1 2">
    <name type="scientific">Caerostris darwini</name>
    <dbReference type="NCBI Taxonomy" id="1538125"/>
    <lineage>
        <taxon>Eukaryota</taxon>
        <taxon>Metazoa</taxon>
        <taxon>Ecdysozoa</taxon>
        <taxon>Arthropoda</taxon>
        <taxon>Chelicerata</taxon>
        <taxon>Arachnida</taxon>
        <taxon>Araneae</taxon>
        <taxon>Araneomorphae</taxon>
        <taxon>Entelegynae</taxon>
        <taxon>Araneoidea</taxon>
        <taxon>Araneidae</taxon>
        <taxon>Caerostris</taxon>
    </lineage>
</organism>
<keyword evidence="2" id="KW-1185">Reference proteome</keyword>
<accession>A0AAV4P015</accession>
<reference evidence="1 2" key="1">
    <citation type="submission" date="2021-06" db="EMBL/GenBank/DDBJ databases">
        <title>Caerostris darwini draft genome.</title>
        <authorList>
            <person name="Kono N."/>
            <person name="Arakawa K."/>
        </authorList>
    </citation>
    <scope>NUCLEOTIDE SEQUENCE [LARGE SCALE GENOMIC DNA]</scope>
</reference>
<sequence length="105" mass="11702">MVGYLGGHAFRLTEVNSAVGPTFLSLTIKCVGLSLFLDSFFLPFFPLLKGPFIKDVTLLFNKSTLWHRRLGKARFRCRFAAVLTENGVESVGGSFLKISHQSMVF</sequence>
<dbReference type="EMBL" id="BPLQ01002209">
    <property type="protein sequence ID" value="GIX89989.1"/>
    <property type="molecule type" value="Genomic_DNA"/>
</dbReference>
<evidence type="ECO:0000313" key="1">
    <source>
        <dbReference type="EMBL" id="GIX89989.1"/>
    </source>
</evidence>
<protein>
    <submittedName>
        <fullName evidence="1">Uncharacterized protein</fullName>
    </submittedName>
</protein>
<comment type="caution">
    <text evidence="1">The sequence shown here is derived from an EMBL/GenBank/DDBJ whole genome shotgun (WGS) entry which is preliminary data.</text>
</comment>
<dbReference type="AlphaFoldDB" id="A0AAV4P015"/>
<evidence type="ECO:0000313" key="2">
    <source>
        <dbReference type="Proteomes" id="UP001054837"/>
    </source>
</evidence>
<name>A0AAV4P015_9ARAC</name>
<dbReference type="Proteomes" id="UP001054837">
    <property type="component" value="Unassembled WGS sequence"/>
</dbReference>